<accession>A0ABP0L459</accession>
<sequence>DPISARIDYRHAIYRSTRNKKAEKRKKYKEDCASMGVVFEPFVMTSFSGFG</sequence>
<organism evidence="1 2">
    <name type="scientific">Durusdinium trenchii</name>
    <dbReference type="NCBI Taxonomy" id="1381693"/>
    <lineage>
        <taxon>Eukaryota</taxon>
        <taxon>Sar</taxon>
        <taxon>Alveolata</taxon>
        <taxon>Dinophyceae</taxon>
        <taxon>Suessiales</taxon>
        <taxon>Symbiodiniaceae</taxon>
        <taxon>Durusdinium</taxon>
    </lineage>
</organism>
<feature type="non-terminal residue" evidence="1">
    <location>
        <position position="1"/>
    </location>
</feature>
<comment type="caution">
    <text evidence="1">The sequence shown here is derived from an EMBL/GenBank/DDBJ whole genome shotgun (WGS) entry which is preliminary data.</text>
</comment>
<gene>
    <name evidence="1" type="ORF">SCF082_LOCUS20552</name>
</gene>
<evidence type="ECO:0000313" key="2">
    <source>
        <dbReference type="Proteomes" id="UP001642464"/>
    </source>
</evidence>
<name>A0ABP0L459_9DINO</name>
<dbReference type="EMBL" id="CAXAMM010014386">
    <property type="protein sequence ID" value="CAK9033606.1"/>
    <property type="molecule type" value="Genomic_DNA"/>
</dbReference>
<protein>
    <submittedName>
        <fullName evidence="1">Uncharacterized protein</fullName>
    </submittedName>
</protein>
<proteinExistence type="predicted"/>
<keyword evidence="2" id="KW-1185">Reference proteome</keyword>
<reference evidence="1 2" key="1">
    <citation type="submission" date="2024-02" db="EMBL/GenBank/DDBJ databases">
        <authorList>
            <person name="Chen Y."/>
            <person name="Shah S."/>
            <person name="Dougan E. K."/>
            <person name="Thang M."/>
            <person name="Chan C."/>
        </authorList>
    </citation>
    <scope>NUCLEOTIDE SEQUENCE [LARGE SCALE GENOMIC DNA]</scope>
</reference>
<evidence type="ECO:0000313" key="1">
    <source>
        <dbReference type="EMBL" id="CAK9033606.1"/>
    </source>
</evidence>
<dbReference type="Proteomes" id="UP001642464">
    <property type="component" value="Unassembled WGS sequence"/>
</dbReference>